<evidence type="ECO:0000313" key="2">
    <source>
        <dbReference type="EMBL" id="KAK9704127.1"/>
    </source>
</evidence>
<dbReference type="Proteomes" id="UP001479436">
    <property type="component" value="Unassembled WGS sequence"/>
</dbReference>
<reference evidence="2 3" key="1">
    <citation type="submission" date="2023-04" db="EMBL/GenBank/DDBJ databases">
        <title>Genome of Basidiobolus ranarum AG-B5.</title>
        <authorList>
            <person name="Stajich J.E."/>
            <person name="Carter-House D."/>
            <person name="Gryganskyi A."/>
        </authorList>
    </citation>
    <scope>NUCLEOTIDE SEQUENCE [LARGE SCALE GENOMIC DNA]</scope>
    <source>
        <strain evidence="2 3">AG-B5</strain>
    </source>
</reference>
<protein>
    <submittedName>
        <fullName evidence="2">Uncharacterized protein</fullName>
    </submittedName>
</protein>
<name>A0ABR2VVJ2_9FUNG</name>
<feature type="compositionally biased region" description="Low complexity" evidence="1">
    <location>
        <begin position="28"/>
        <end position="47"/>
    </location>
</feature>
<sequence length="134" mass="13180">MHMLGLAGMPRRIPDFPDPPSAPGGGAPNAPGAPGAPSAPGNSAAGAKCETIRAKVRNLLGINADAIVCLDGLLKVITSGPVGGLLSGILGGNGNGSGNTSNQQEVCETIKAHANALGIEADAVVCLPDIKIQL</sequence>
<evidence type="ECO:0000313" key="3">
    <source>
        <dbReference type="Proteomes" id="UP001479436"/>
    </source>
</evidence>
<keyword evidence="3" id="KW-1185">Reference proteome</keyword>
<organism evidence="2 3">
    <name type="scientific">Basidiobolus ranarum</name>
    <dbReference type="NCBI Taxonomy" id="34480"/>
    <lineage>
        <taxon>Eukaryota</taxon>
        <taxon>Fungi</taxon>
        <taxon>Fungi incertae sedis</taxon>
        <taxon>Zoopagomycota</taxon>
        <taxon>Entomophthoromycotina</taxon>
        <taxon>Basidiobolomycetes</taxon>
        <taxon>Basidiobolales</taxon>
        <taxon>Basidiobolaceae</taxon>
        <taxon>Basidiobolus</taxon>
    </lineage>
</organism>
<evidence type="ECO:0000256" key="1">
    <source>
        <dbReference type="SAM" id="MobiDB-lite"/>
    </source>
</evidence>
<proteinExistence type="predicted"/>
<dbReference type="EMBL" id="JASJQH010007585">
    <property type="protein sequence ID" value="KAK9704127.1"/>
    <property type="molecule type" value="Genomic_DNA"/>
</dbReference>
<accession>A0ABR2VVJ2</accession>
<feature type="region of interest" description="Disordered" evidence="1">
    <location>
        <begin position="1"/>
        <end position="47"/>
    </location>
</feature>
<gene>
    <name evidence="2" type="ORF">K7432_010364</name>
</gene>
<comment type="caution">
    <text evidence="2">The sequence shown here is derived from an EMBL/GenBank/DDBJ whole genome shotgun (WGS) entry which is preliminary data.</text>
</comment>